<accession>A0A8J2KJ73</accession>
<dbReference type="GO" id="GO:0006508">
    <property type="term" value="P:proteolysis"/>
    <property type="evidence" value="ECO:0007669"/>
    <property type="project" value="InterPro"/>
</dbReference>
<dbReference type="GO" id="GO:0004185">
    <property type="term" value="F:serine-type carboxypeptidase activity"/>
    <property type="evidence" value="ECO:0007669"/>
    <property type="project" value="InterPro"/>
</dbReference>
<proteinExistence type="predicted"/>
<feature type="non-terminal residue" evidence="1">
    <location>
        <position position="1"/>
    </location>
</feature>
<sequence length="142" mass="16536">VLDHFVKEMTSLKGEYFEEMLNKGYRILIYAAQFNLYTPHEGINEVVTKLKWNGADKFSKAPRKIWRVNNDVAGFVKMADNFTFASVRNAGNYAIIDQPDWVLDLVEKFLENHFSEESWFRKPKTKQILPVNGSDIYLISQP</sequence>
<dbReference type="Pfam" id="PF00450">
    <property type="entry name" value="Peptidase_S10"/>
    <property type="match status" value="1"/>
</dbReference>
<dbReference type="InterPro" id="IPR001563">
    <property type="entry name" value="Peptidase_S10"/>
</dbReference>
<dbReference type="OrthoDB" id="443318at2759"/>
<evidence type="ECO:0000313" key="2">
    <source>
        <dbReference type="Proteomes" id="UP000708208"/>
    </source>
</evidence>
<protein>
    <submittedName>
        <fullName evidence="1">Uncharacterized protein</fullName>
    </submittedName>
</protein>
<reference evidence="1" key="1">
    <citation type="submission" date="2021-06" db="EMBL/GenBank/DDBJ databases">
        <authorList>
            <person name="Hodson N. C."/>
            <person name="Mongue J. A."/>
            <person name="Jaron S. K."/>
        </authorList>
    </citation>
    <scope>NUCLEOTIDE SEQUENCE</scope>
</reference>
<organism evidence="1 2">
    <name type="scientific">Allacma fusca</name>
    <dbReference type="NCBI Taxonomy" id="39272"/>
    <lineage>
        <taxon>Eukaryota</taxon>
        <taxon>Metazoa</taxon>
        <taxon>Ecdysozoa</taxon>
        <taxon>Arthropoda</taxon>
        <taxon>Hexapoda</taxon>
        <taxon>Collembola</taxon>
        <taxon>Symphypleona</taxon>
        <taxon>Sminthuridae</taxon>
        <taxon>Allacma</taxon>
    </lineage>
</organism>
<name>A0A8J2KJ73_9HEXA</name>
<dbReference type="AlphaFoldDB" id="A0A8J2KJ73"/>
<comment type="caution">
    <text evidence="1">The sequence shown here is derived from an EMBL/GenBank/DDBJ whole genome shotgun (WGS) entry which is preliminary data.</text>
</comment>
<dbReference type="EMBL" id="CAJVCH010308832">
    <property type="protein sequence ID" value="CAG7786017.1"/>
    <property type="molecule type" value="Genomic_DNA"/>
</dbReference>
<gene>
    <name evidence="1" type="ORF">AFUS01_LOCUS24602</name>
</gene>
<keyword evidence="2" id="KW-1185">Reference proteome</keyword>
<evidence type="ECO:0000313" key="1">
    <source>
        <dbReference type="EMBL" id="CAG7786017.1"/>
    </source>
</evidence>
<dbReference type="Proteomes" id="UP000708208">
    <property type="component" value="Unassembled WGS sequence"/>
</dbReference>